<dbReference type="EMBL" id="CP011132">
    <property type="protein sequence ID" value="AKE61564.1"/>
    <property type="molecule type" value="Genomic_DNA"/>
</dbReference>
<name>A0A0F6TZ16_CITAM</name>
<dbReference type="RefSeq" id="WP_046495854.1">
    <property type="nucleotide sequence ID" value="NZ_CP011132.1"/>
</dbReference>
<sequence>MSNRKLEVGIEFDVEHIKDLNKLVDLIRDKVSDSFIKKTVSELLGITPSKMSLEERLSFASDIENEKIVVASNIVLESEEVAQEIGYKEYGLSDLLKAAAILEVMGFERLSTQIRRRYAELFVETLMSSVRDEAHAKKVISEDRSKAKKGKTNKHHQAVLMIAKDTWEEYPKASLEGLSEEIYAHLRQKWNDLPVAGTIKKWLKDSDMAPSVKPKDRNRKFKLVIKG</sequence>
<dbReference type="OrthoDB" id="6638444at2"/>
<dbReference type="HOGENOM" id="CLU_1213304_0_0_6"/>
<proteinExistence type="predicted"/>
<dbReference type="PATRIC" id="fig|1261127.3.peg.5146"/>
<gene>
    <name evidence="1" type="ORF">F384_24830</name>
</gene>
<organism evidence="1 2">
    <name type="scientific">Citrobacter amalonaticus Y19</name>
    <dbReference type="NCBI Taxonomy" id="1261127"/>
    <lineage>
        <taxon>Bacteria</taxon>
        <taxon>Pseudomonadati</taxon>
        <taxon>Pseudomonadota</taxon>
        <taxon>Gammaproteobacteria</taxon>
        <taxon>Enterobacterales</taxon>
        <taxon>Enterobacteriaceae</taxon>
        <taxon>Citrobacter</taxon>
    </lineage>
</organism>
<dbReference type="AlphaFoldDB" id="A0A0F6TZ16"/>
<dbReference type="Proteomes" id="UP000034085">
    <property type="component" value="Chromosome"/>
</dbReference>
<evidence type="ECO:0000313" key="2">
    <source>
        <dbReference type="Proteomes" id="UP000034085"/>
    </source>
</evidence>
<dbReference type="KEGG" id="cama:F384_24830"/>
<protein>
    <submittedName>
        <fullName evidence="1">Uncharacterized protein</fullName>
    </submittedName>
</protein>
<evidence type="ECO:0000313" key="1">
    <source>
        <dbReference type="EMBL" id="AKE61564.1"/>
    </source>
</evidence>
<accession>A0A0F6TZ16</accession>
<reference evidence="1 2" key="1">
    <citation type="journal article" date="2013" name="Appl. Microbiol. Biotechnol.">
        <title>Glycerol assimilation and production of 1,3-propanediol by Citrobacter amalonaticus Y19.</title>
        <authorList>
            <person name="Ainala S.K."/>
            <person name="Ashok S."/>
            <person name="Ko Y."/>
            <person name="Park S."/>
        </authorList>
    </citation>
    <scope>NUCLEOTIDE SEQUENCE [LARGE SCALE GENOMIC DNA]</scope>
    <source>
        <strain evidence="1 2">Y19</strain>
    </source>
</reference>